<evidence type="ECO:0000313" key="3">
    <source>
        <dbReference type="Proteomes" id="UP001432011"/>
    </source>
</evidence>
<evidence type="ECO:0008006" key="4">
    <source>
        <dbReference type="Google" id="ProtNLM"/>
    </source>
</evidence>
<protein>
    <recommendedName>
        <fullName evidence="4">DUF1772 domain-containing protein</fullName>
    </recommendedName>
</protein>
<keyword evidence="1" id="KW-1133">Transmembrane helix</keyword>
<name>A0ABZ1SW40_9ACTN</name>
<keyword evidence="1" id="KW-0812">Transmembrane</keyword>
<accession>A0ABZ1SW40</accession>
<evidence type="ECO:0000313" key="2">
    <source>
        <dbReference type="EMBL" id="WUP75950.1"/>
    </source>
</evidence>
<feature type="transmembrane region" description="Helical" evidence="1">
    <location>
        <begin position="69"/>
        <end position="87"/>
    </location>
</feature>
<dbReference type="RefSeq" id="WP_142645091.1">
    <property type="nucleotide sequence ID" value="NZ_CP108085.1"/>
</dbReference>
<organism evidence="2 3">
    <name type="scientific">Microbispora hainanensis</name>
    <dbReference type="NCBI Taxonomy" id="568844"/>
    <lineage>
        <taxon>Bacteria</taxon>
        <taxon>Bacillati</taxon>
        <taxon>Actinomycetota</taxon>
        <taxon>Actinomycetes</taxon>
        <taxon>Streptosporangiales</taxon>
        <taxon>Streptosporangiaceae</taxon>
        <taxon>Microbispora</taxon>
    </lineage>
</organism>
<evidence type="ECO:0000256" key="1">
    <source>
        <dbReference type="SAM" id="Phobius"/>
    </source>
</evidence>
<proteinExistence type="predicted"/>
<dbReference type="Proteomes" id="UP001432011">
    <property type="component" value="Chromosome"/>
</dbReference>
<dbReference type="EMBL" id="CP108085">
    <property type="protein sequence ID" value="WUP75950.1"/>
    <property type="molecule type" value="Genomic_DNA"/>
</dbReference>
<reference evidence="2" key="1">
    <citation type="submission" date="2022-10" db="EMBL/GenBank/DDBJ databases">
        <title>The complete genomes of actinobacterial strains from the NBC collection.</title>
        <authorList>
            <person name="Joergensen T.S."/>
            <person name="Alvarez Arevalo M."/>
            <person name="Sterndorff E.B."/>
            <person name="Faurdal D."/>
            <person name="Vuksanovic O."/>
            <person name="Mourched A.-S."/>
            <person name="Charusanti P."/>
            <person name="Shaw S."/>
            <person name="Blin K."/>
            <person name="Weber T."/>
        </authorList>
    </citation>
    <scope>NUCLEOTIDE SEQUENCE</scope>
    <source>
        <strain evidence="2">NBC_00254</strain>
    </source>
</reference>
<gene>
    <name evidence="2" type="ORF">OG913_02670</name>
</gene>
<keyword evidence="3" id="KW-1185">Reference proteome</keyword>
<keyword evidence="1" id="KW-0472">Membrane</keyword>
<sequence>METPQRYVHGVALLATGLLAGAFAYGAANEIPTFGAVPLDVRLTFQWAAGPVPAGYAEIFRRWELFHDLRTLTTLAAFVLIVAVAVVNRPANR</sequence>